<dbReference type="CDD" id="cd00609">
    <property type="entry name" value="AAT_like"/>
    <property type="match status" value="1"/>
</dbReference>
<feature type="domain" description="Aminotransferase class I/classII large" evidence="7">
    <location>
        <begin position="34"/>
        <end position="388"/>
    </location>
</feature>
<dbReference type="InterPro" id="IPR004839">
    <property type="entry name" value="Aminotransferase_I/II_large"/>
</dbReference>
<evidence type="ECO:0000256" key="5">
    <source>
        <dbReference type="ARBA" id="ARBA00022898"/>
    </source>
</evidence>
<dbReference type="GO" id="GO:0030170">
    <property type="term" value="F:pyridoxal phosphate binding"/>
    <property type="evidence" value="ECO:0007669"/>
    <property type="project" value="InterPro"/>
</dbReference>
<sequence length="394" mass="42370">MMPSKRSDVAPFHVMDVLAAAQERQRTHGDALFLCAGQPSTPAPRRALEAVQAAVGSQILGYTEATGIPELKRAIADDHNRRMAARGGADGARTFRAVEPEDVVVTTGSSGGFVTLFLAALDPGDDIVLARPGYPAYRNALKALGANVVEIDCGPETRFQLTVELLEGLERMPRAVIVTSPDNPTGTIIDADELGRIARWCEENDVLLVSDEIYHGISYGRECVSAREFSDAAVVVGSASKYHSMTGWRVGWLIIPEWLRGPCDRLAANLTVCPPAVSQVAAIEAFHPESIAELDGHVRRYAANRELLIERLPDAGLGTFAPPDGGFYIYADVSHLTDDSLTWARGLLDATGVAVAPGVDFDTVSGHRWVRLCFAGSTEDMAEACRRIGGFNGR</sequence>
<dbReference type="Pfam" id="PF00155">
    <property type="entry name" value="Aminotran_1_2"/>
    <property type="match status" value="1"/>
</dbReference>
<accession>A0A095ZHB0</accession>
<evidence type="ECO:0000256" key="1">
    <source>
        <dbReference type="ARBA" id="ARBA00001933"/>
    </source>
</evidence>
<evidence type="ECO:0000256" key="3">
    <source>
        <dbReference type="ARBA" id="ARBA00022576"/>
    </source>
</evidence>
<reference evidence="8 9" key="1">
    <citation type="submission" date="2014-07" db="EMBL/GenBank/DDBJ databases">
        <authorList>
            <person name="McCorrison J."/>
            <person name="Sanka R."/>
            <person name="Torralba M."/>
            <person name="Gillis M."/>
            <person name="Haft D.H."/>
            <person name="Methe B."/>
            <person name="Sutton G."/>
            <person name="Nelson K.E."/>
        </authorList>
    </citation>
    <scope>NUCLEOTIDE SEQUENCE [LARGE SCALE GENOMIC DNA]</scope>
    <source>
        <strain evidence="8 9">DNF00450</strain>
    </source>
</reference>
<protein>
    <recommendedName>
        <fullName evidence="6">Aminotransferase</fullName>
        <ecNumber evidence="6">2.6.1.-</ecNumber>
    </recommendedName>
</protein>
<dbReference type="InterPro" id="IPR050596">
    <property type="entry name" value="AspAT/PAT-like"/>
</dbReference>
<comment type="caution">
    <text evidence="8">The sequence shown here is derived from an EMBL/GenBank/DDBJ whole genome shotgun (WGS) entry which is preliminary data.</text>
</comment>
<dbReference type="GO" id="GO:0006520">
    <property type="term" value="P:amino acid metabolic process"/>
    <property type="evidence" value="ECO:0007669"/>
    <property type="project" value="InterPro"/>
</dbReference>
<dbReference type="RefSeq" id="WP_035120545.1">
    <property type="nucleotide sequence ID" value="NZ_JRNE01000027.1"/>
</dbReference>
<organism evidence="8 9">
    <name type="scientific">Corynebacterium freneyi DNF00450</name>
    <dbReference type="NCBI Taxonomy" id="1287475"/>
    <lineage>
        <taxon>Bacteria</taxon>
        <taxon>Bacillati</taxon>
        <taxon>Actinomycetota</taxon>
        <taxon>Actinomycetes</taxon>
        <taxon>Mycobacteriales</taxon>
        <taxon>Corynebacteriaceae</taxon>
        <taxon>Corynebacterium</taxon>
    </lineage>
</organism>
<dbReference type="PANTHER" id="PTHR46383:SF2">
    <property type="entry name" value="AMINOTRANSFERASE"/>
    <property type="match status" value="1"/>
</dbReference>
<proteinExistence type="inferred from homology"/>
<dbReference type="InterPro" id="IPR004838">
    <property type="entry name" value="NHTrfase_class1_PyrdxlP-BS"/>
</dbReference>
<dbReference type="InterPro" id="IPR015421">
    <property type="entry name" value="PyrdxlP-dep_Trfase_major"/>
</dbReference>
<evidence type="ECO:0000313" key="9">
    <source>
        <dbReference type="Proteomes" id="UP000029548"/>
    </source>
</evidence>
<evidence type="ECO:0000256" key="4">
    <source>
        <dbReference type="ARBA" id="ARBA00022679"/>
    </source>
</evidence>
<evidence type="ECO:0000256" key="6">
    <source>
        <dbReference type="RuleBase" id="RU000481"/>
    </source>
</evidence>
<evidence type="ECO:0000313" key="8">
    <source>
        <dbReference type="EMBL" id="KGF18052.1"/>
    </source>
</evidence>
<comment type="similarity">
    <text evidence="2 6">Belongs to the class-I pyridoxal-phosphate-dependent aminotransferase family.</text>
</comment>
<keyword evidence="5" id="KW-0663">Pyridoxal phosphate</keyword>
<gene>
    <name evidence="8" type="ORF">HMPREF1650_02675</name>
</gene>
<name>A0A095ZHB0_9CORY</name>
<comment type="cofactor">
    <cofactor evidence="1 6">
        <name>pyridoxal 5'-phosphate</name>
        <dbReference type="ChEBI" id="CHEBI:597326"/>
    </cofactor>
</comment>
<dbReference type="GO" id="GO:0008483">
    <property type="term" value="F:transaminase activity"/>
    <property type="evidence" value="ECO:0007669"/>
    <property type="project" value="UniProtKB-KW"/>
</dbReference>
<keyword evidence="4 6" id="KW-0808">Transferase</keyword>
<dbReference type="SUPFAM" id="SSF53383">
    <property type="entry name" value="PLP-dependent transferases"/>
    <property type="match status" value="1"/>
</dbReference>
<dbReference type="InterPro" id="IPR015424">
    <property type="entry name" value="PyrdxlP-dep_Trfase"/>
</dbReference>
<dbReference type="Proteomes" id="UP000029548">
    <property type="component" value="Unassembled WGS sequence"/>
</dbReference>
<keyword evidence="3 6" id="KW-0032">Aminotransferase</keyword>
<dbReference type="PROSITE" id="PS00105">
    <property type="entry name" value="AA_TRANSFER_CLASS_1"/>
    <property type="match status" value="1"/>
</dbReference>
<evidence type="ECO:0000259" key="7">
    <source>
        <dbReference type="Pfam" id="PF00155"/>
    </source>
</evidence>
<dbReference type="eggNOG" id="COG0436">
    <property type="taxonomic scope" value="Bacteria"/>
</dbReference>
<evidence type="ECO:0000256" key="2">
    <source>
        <dbReference type="ARBA" id="ARBA00007441"/>
    </source>
</evidence>
<dbReference type="EMBL" id="JRNE01000027">
    <property type="protein sequence ID" value="KGF18052.1"/>
    <property type="molecule type" value="Genomic_DNA"/>
</dbReference>
<dbReference type="EC" id="2.6.1.-" evidence="6"/>
<dbReference type="AlphaFoldDB" id="A0A095ZHB0"/>
<dbReference type="PANTHER" id="PTHR46383">
    <property type="entry name" value="ASPARTATE AMINOTRANSFERASE"/>
    <property type="match status" value="1"/>
</dbReference>
<dbReference type="Gene3D" id="3.40.640.10">
    <property type="entry name" value="Type I PLP-dependent aspartate aminotransferase-like (Major domain)"/>
    <property type="match status" value="1"/>
</dbReference>